<dbReference type="AlphaFoldDB" id="A0A9Q3KN15"/>
<comment type="caution">
    <text evidence="3">The sequence shown here is derived from an EMBL/GenBank/DDBJ whole genome shotgun (WGS) entry which is preliminary data.</text>
</comment>
<feature type="coiled-coil region" evidence="1">
    <location>
        <begin position="201"/>
        <end position="253"/>
    </location>
</feature>
<gene>
    <name evidence="3" type="ORF">O181_123739</name>
</gene>
<keyword evidence="4" id="KW-1185">Reference proteome</keyword>
<evidence type="ECO:0000256" key="2">
    <source>
        <dbReference type="SAM" id="MobiDB-lite"/>
    </source>
</evidence>
<dbReference type="OrthoDB" id="2436455at2759"/>
<proteinExistence type="predicted"/>
<reference evidence="3" key="1">
    <citation type="submission" date="2021-03" db="EMBL/GenBank/DDBJ databases">
        <title>Draft genome sequence of rust myrtle Austropuccinia psidii MF-1, a brazilian biotype.</title>
        <authorList>
            <person name="Quecine M.C."/>
            <person name="Pachon D.M.R."/>
            <person name="Bonatelli M.L."/>
            <person name="Correr F.H."/>
            <person name="Franceschini L.M."/>
            <person name="Leite T.F."/>
            <person name="Margarido G.R.A."/>
            <person name="Almeida C.A."/>
            <person name="Ferrarezi J.A."/>
            <person name="Labate C.A."/>
        </authorList>
    </citation>
    <scope>NUCLEOTIDE SEQUENCE</scope>
    <source>
        <strain evidence="3">MF-1</strain>
    </source>
</reference>
<feature type="region of interest" description="Disordered" evidence="2">
    <location>
        <begin position="80"/>
        <end position="107"/>
    </location>
</feature>
<evidence type="ECO:0000256" key="1">
    <source>
        <dbReference type="SAM" id="Coils"/>
    </source>
</evidence>
<dbReference type="Proteomes" id="UP000765509">
    <property type="component" value="Unassembled WGS sequence"/>
</dbReference>
<keyword evidence="1" id="KW-0175">Coiled coil</keyword>
<evidence type="ECO:0000313" key="3">
    <source>
        <dbReference type="EMBL" id="MBW0584024.1"/>
    </source>
</evidence>
<feature type="region of interest" description="Disordered" evidence="2">
    <location>
        <begin position="44"/>
        <end position="67"/>
    </location>
</feature>
<dbReference type="EMBL" id="AVOT02116697">
    <property type="protein sequence ID" value="MBW0584024.1"/>
    <property type="molecule type" value="Genomic_DNA"/>
</dbReference>
<accession>A0A9Q3KN15</accession>
<feature type="non-terminal residue" evidence="3">
    <location>
        <position position="1"/>
    </location>
</feature>
<organism evidence="3 4">
    <name type="scientific">Austropuccinia psidii MF-1</name>
    <dbReference type="NCBI Taxonomy" id="1389203"/>
    <lineage>
        <taxon>Eukaryota</taxon>
        <taxon>Fungi</taxon>
        <taxon>Dikarya</taxon>
        <taxon>Basidiomycota</taxon>
        <taxon>Pucciniomycotina</taxon>
        <taxon>Pucciniomycetes</taxon>
        <taxon>Pucciniales</taxon>
        <taxon>Sphaerophragmiaceae</taxon>
        <taxon>Austropuccinia</taxon>
    </lineage>
</organism>
<evidence type="ECO:0000313" key="4">
    <source>
        <dbReference type="Proteomes" id="UP000765509"/>
    </source>
</evidence>
<feature type="compositionally biased region" description="Basic and acidic residues" evidence="2">
    <location>
        <begin position="44"/>
        <end position="55"/>
    </location>
</feature>
<sequence>NNRDIPVSVQELVYGSKTARVGTSPKSLDRHYELISSSEEIYGARKERRTSEGLDTHVLQRTSPTDQSLVEKTKHVIRGLEEEDSQEREDSHGQCIQYGKNSDGIQKQGRGKIEPIFSKEVDLVKLANQIEAYNKEIITKFKTFEYIQQKLGNEILQVKKSQKIIISLENVNKDNILSLAQICARIESKVTLLNQPDDNPISFITRQLKESRIKVQNLENSTGHNAALFQEQLEKSDKAKLELKEEIQSIINNISLKNDFPRQSTPILDRNVLKLNNDLHHTTSRNAEVETACNCKDIPRLEEWPTFSGEGEYNHMEFIGKN</sequence>
<name>A0A9Q3KN15_9BASI</name>
<protein>
    <submittedName>
        <fullName evidence="3">Uncharacterized protein</fullName>
    </submittedName>
</protein>